<dbReference type="EMBL" id="CP004021">
    <property type="protein sequence ID" value="AKK19666.1"/>
    <property type="molecule type" value="Genomic_DNA"/>
</dbReference>
<gene>
    <name evidence="2" type="ORF">G293_00010</name>
</gene>
<sequence>MNKRLIGSIVVLSLFVNGGWSLWRPKNKTNITVPQGQNKTLTMNLEGAKKILQEAERTLKRTKIATQKAQKKDLTLEKILDVLRKTSRSFIRVQSVPNKFIITEERSINNQYTRLMKEFFKEYSEIYDLAKNKLYKLNDALIERSLKVENSLNVSLDGLNKMILHYPSPGLIDLRDRIIHNINIIKNVSDDQFEQDISSAINMFKDLDMYKTKAQESLQKKDFDSAAQWHINIISSYDRSVEPSRSAYRRLIHLEGNTSNLIKKLLYYNDIKFSAGNFYNHEGCILRDIERKWAKTLDDKNREEIANNIIKEAEKNIQLARQEYDLQNLDNAHVLYGVASYQLIRSLLYLDGSDIKISKVVGLYRQTRDYISGNRHGFYMSFRDIFRNVQVSLQKAEFLAHESQKILKGYKKSKGLLLSGDTAHKMGKVSPHPAEKMVAPK</sequence>
<evidence type="ECO:0000313" key="3">
    <source>
        <dbReference type="Proteomes" id="UP000035503"/>
    </source>
</evidence>
<dbReference type="Proteomes" id="UP000035503">
    <property type="component" value="Chromosome"/>
</dbReference>
<dbReference type="RefSeq" id="WP_047263771.1">
    <property type="nucleotide sequence ID" value="NZ_CP004021.1"/>
</dbReference>
<dbReference type="STRING" id="1277257.G293_00010"/>
<proteinExistence type="predicted"/>
<name>A0A0G3I1B6_LIBAF</name>
<feature type="coiled-coil region" evidence="1">
    <location>
        <begin position="38"/>
        <end position="72"/>
    </location>
</feature>
<evidence type="ECO:0000313" key="2">
    <source>
        <dbReference type="EMBL" id="AKK19666.1"/>
    </source>
</evidence>
<accession>A0A0G3I1B6</accession>
<keyword evidence="3" id="KW-1185">Reference proteome</keyword>
<organism evidence="2 3">
    <name type="scientific">Candidatus Liberibacter africanus PTSAPSY</name>
    <dbReference type="NCBI Taxonomy" id="1277257"/>
    <lineage>
        <taxon>Bacteria</taxon>
        <taxon>Pseudomonadati</taxon>
        <taxon>Pseudomonadota</taxon>
        <taxon>Alphaproteobacteria</taxon>
        <taxon>Hyphomicrobiales</taxon>
        <taxon>Rhizobiaceae</taxon>
        <taxon>Liberibacter</taxon>
    </lineage>
</organism>
<protein>
    <submittedName>
        <fullName evidence="2">Uncharacterized protein</fullName>
    </submittedName>
</protein>
<keyword evidence="1" id="KW-0175">Coiled coil</keyword>
<evidence type="ECO:0000256" key="1">
    <source>
        <dbReference type="SAM" id="Coils"/>
    </source>
</evidence>
<feature type="coiled-coil region" evidence="1">
    <location>
        <begin position="303"/>
        <end position="330"/>
    </location>
</feature>
<reference evidence="2 3" key="1">
    <citation type="journal article" date="2015" name="Genome Announc.">
        <title>Complete Genome Sequence of 'Candidatus Liberibacter africanus,' a Bacterium Associated with Citrus Huanglongbing.</title>
        <authorList>
            <person name="Lin H."/>
            <person name="Pietersen G."/>
            <person name="Han C."/>
            <person name="Read D.A."/>
            <person name="Lou B."/>
            <person name="Gupta G."/>
            <person name="Civerolo E.L."/>
        </authorList>
    </citation>
    <scope>NUCLEOTIDE SEQUENCE [LARGE SCALE GENOMIC DNA]</scope>
    <source>
        <strain evidence="2 3">PTSAPSY</strain>
    </source>
</reference>
<dbReference type="PATRIC" id="fig|1277257.4.peg.2"/>
<dbReference type="KEGG" id="lau:G293_00010"/>
<dbReference type="AlphaFoldDB" id="A0A0G3I1B6"/>